<sequence>MRRLQSLNIIDELKNGDRSVLRKTEWLKYLYLTKEQNVNLERVPSLKKMPSHPVLLYVERTLHILEKANIPDHEQKIIEEVLVWSEVAKCGQPHQRTEWHNKGFQLAIHNIGSAQIYDDKIKSERTDVEELVYILILTHGLIGQYIRGETQYYQFSPLIDWLERSKRINFNMERVLYWLNKCIIVAVSLELWQSIEEDVNQVIAQIVKKERNQEWIFTERLKRLRKQALYMGEDINFYQQFLSEHAAEEVLQEFFKQVDLWYVESALSSFSFEEFVKIFLLIRHSVHHLTVRQISFEPLMRDIYRDYQGMRHPNIYKKRIIEACLKEMSISDLLQGDVPVNEHVSLSIQPFDHALKIIGVTFTFSKAGLKLIEFCQEAEKSPLYERAIVLLYDFFDFRKDSFDRLQNEQAYLSDMNSAEDYKKKIADYAVGEKMLDIGAGGGVMLDLLTERHSKAKVIGIDLSVNVIEELQKRKVRERKRWEVKQADALDLPEYMDKESVDTIVFSSILHEMFSYIPYEGRKI</sequence>
<dbReference type="Proteomes" id="UP001211894">
    <property type="component" value="Unassembled WGS sequence"/>
</dbReference>
<keyword evidence="3" id="KW-1185">Reference proteome</keyword>
<dbReference type="InterPro" id="IPR029063">
    <property type="entry name" value="SAM-dependent_MTases_sf"/>
</dbReference>
<evidence type="ECO:0000313" key="3">
    <source>
        <dbReference type="Proteomes" id="UP001211894"/>
    </source>
</evidence>
<protein>
    <submittedName>
        <fullName evidence="2">Class I SAM-dependent methyltransferase</fullName>
        <ecNumber evidence="2">2.1.1.-</ecNumber>
    </submittedName>
</protein>
<dbReference type="InterPro" id="IPR041698">
    <property type="entry name" value="Methyltransf_25"/>
</dbReference>
<keyword evidence="2" id="KW-0808">Transferase</keyword>
<evidence type="ECO:0000259" key="1">
    <source>
        <dbReference type="Pfam" id="PF13649"/>
    </source>
</evidence>
<gene>
    <name evidence="2" type="ORF">PJ311_07170</name>
</gene>
<reference evidence="2 3" key="1">
    <citation type="submission" date="2023-01" db="EMBL/GenBank/DDBJ databases">
        <title>Bacillus changyiensis sp. nov., isolated from a coastal deposit.</title>
        <authorList>
            <person name="Xiao G."/>
            <person name="Lai Q."/>
            <person name="Hu Z."/>
            <person name="Shao Z."/>
        </authorList>
    </citation>
    <scope>NUCLEOTIDE SEQUENCE [LARGE SCALE GENOMIC DNA]</scope>
    <source>
        <strain evidence="2 3">CLL-7-23</strain>
    </source>
</reference>
<proteinExistence type="predicted"/>
<dbReference type="RefSeq" id="WP_271340259.1">
    <property type="nucleotide sequence ID" value="NZ_JAQKAB010000004.1"/>
</dbReference>
<organism evidence="2 3">
    <name type="scientific">Bacillus changyiensis</name>
    <dbReference type="NCBI Taxonomy" id="3004103"/>
    <lineage>
        <taxon>Bacteria</taxon>
        <taxon>Bacillati</taxon>
        <taxon>Bacillota</taxon>
        <taxon>Bacilli</taxon>
        <taxon>Bacillales</taxon>
        <taxon>Bacillaceae</taxon>
        <taxon>Bacillus</taxon>
    </lineage>
</organism>
<feature type="domain" description="Methyltransferase" evidence="1">
    <location>
        <begin position="435"/>
        <end position="511"/>
    </location>
</feature>
<comment type="caution">
    <text evidence="2">The sequence shown here is derived from an EMBL/GenBank/DDBJ whole genome shotgun (WGS) entry which is preliminary data.</text>
</comment>
<dbReference type="GO" id="GO:0008168">
    <property type="term" value="F:methyltransferase activity"/>
    <property type="evidence" value="ECO:0007669"/>
    <property type="project" value="UniProtKB-KW"/>
</dbReference>
<dbReference type="Pfam" id="PF13649">
    <property type="entry name" value="Methyltransf_25"/>
    <property type="match status" value="1"/>
</dbReference>
<dbReference type="NCBIfam" id="NF005379">
    <property type="entry name" value="PRK06922.1"/>
    <property type="match status" value="1"/>
</dbReference>
<dbReference type="CDD" id="cd02440">
    <property type="entry name" value="AdoMet_MTases"/>
    <property type="match status" value="1"/>
</dbReference>
<dbReference type="GO" id="GO:0032259">
    <property type="term" value="P:methylation"/>
    <property type="evidence" value="ECO:0007669"/>
    <property type="project" value="UniProtKB-KW"/>
</dbReference>
<accession>A0ABT4X2T1</accession>
<dbReference type="SUPFAM" id="SSF53335">
    <property type="entry name" value="S-adenosyl-L-methionine-dependent methyltransferases"/>
    <property type="match status" value="1"/>
</dbReference>
<name>A0ABT4X2T1_9BACI</name>
<evidence type="ECO:0000313" key="2">
    <source>
        <dbReference type="EMBL" id="MDA7026397.1"/>
    </source>
</evidence>
<dbReference type="Gene3D" id="3.40.50.150">
    <property type="entry name" value="Vaccinia Virus protein VP39"/>
    <property type="match status" value="1"/>
</dbReference>
<dbReference type="EMBL" id="JAQKAB010000004">
    <property type="protein sequence ID" value="MDA7026397.1"/>
    <property type="molecule type" value="Genomic_DNA"/>
</dbReference>
<keyword evidence="2" id="KW-0489">Methyltransferase</keyword>
<dbReference type="EC" id="2.1.1.-" evidence="2"/>